<dbReference type="InterPro" id="IPR009057">
    <property type="entry name" value="Homeodomain-like_sf"/>
</dbReference>
<protein>
    <recommendedName>
        <fullName evidence="3">HTH CENPB-type domain-containing protein</fullName>
    </recommendedName>
</protein>
<dbReference type="AlphaFoldDB" id="A0A085MXV4"/>
<dbReference type="InterPro" id="IPR050863">
    <property type="entry name" value="CenT-Element_Derived"/>
</dbReference>
<evidence type="ECO:0000313" key="4">
    <source>
        <dbReference type="EMBL" id="KFD62050.1"/>
    </source>
</evidence>
<evidence type="ECO:0000259" key="3">
    <source>
        <dbReference type="PROSITE" id="PS51253"/>
    </source>
</evidence>
<reference evidence="4" key="1">
    <citation type="journal article" date="2014" name="Nat. Genet.">
        <title>Genome and transcriptome of the porcine whipworm Trichuris suis.</title>
        <authorList>
            <person name="Jex A.R."/>
            <person name="Nejsum P."/>
            <person name="Schwarz E.M."/>
            <person name="Hu L."/>
            <person name="Young N.D."/>
            <person name="Hall R.S."/>
            <person name="Korhonen P.K."/>
            <person name="Liao S."/>
            <person name="Thamsborg S."/>
            <person name="Xia J."/>
            <person name="Xu P."/>
            <person name="Wang S."/>
            <person name="Scheerlinck J.P."/>
            <person name="Hofmann A."/>
            <person name="Sternberg P.W."/>
            <person name="Wang J."/>
            <person name="Gasser R.B."/>
        </authorList>
    </citation>
    <scope>NUCLEOTIDE SEQUENCE [LARGE SCALE GENOMIC DNA]</scope>
    <source>
        <strain evidence="4">DCEP-RM93F</strain>
    </source>
</reference>
<dbReference type="PROSITE" id="PS51253">
    <property type="entry name" value="HTH_CENPB"/>
    <property type="match status" value="1"/>
</dbReference>
<dbReference type="PANTHER" id="PTHR19303:SF26">
    <property type="entry name" value="TIGGER TRANSPOSABLE ELEMENT-DERIVED PROTEIN 1"/>
    <property type="match status" value="1"/>
</dbReference>
<evidence type="ECO:0000256" key="2">
    <source>
        <dbReference type="ARBA" id="ARBA00023125"/>
    </source>
</evidence>
<dbReference type="Proteomes" id="UP000030758">
    <property type="component" value="Unassembled WGS sequence"/>
</dbReference>
<feature type="domain" description="HTH CENPB-type" evidence="3">
    <location>
        <begin position="1"/>
        <end position="68"/>
    </location>
</feature>
<accession>A0A085MXV4</accession>
<dbReference type="InterPro" id="IPR006600">
    <property type="entry name" value="HTH_CenpB_DNA-bd_dom"/>
</dbReference>
<dbReference type="SUPFAM" id="SSF46689">
    <property type="entry name" value="Homeodomain-like"/>
    <property type="match status" value="1"/>
</dbReference>
<dbReference type="PANTHER" id="PTHR19303">
    <property type="entry name" value="TRANSPOSON"/>
    <property type="match status" value="1"/>
</dbReference>
<dbReference type="Gene3D" id="1.10.10.60">
    <property type="entry name" value="Homeodomain-like"/>
    <property type="match status" value="1"/>
</dbReference>
<proteinExistence type="predicted"/>
<name>A0A085MXV4_9BILA</name>
<dbReference type="SMART" id="SM00674">
    <property type="entry name" value="CENPB"/>
    <property type="match status" value="1"/>
</dbReference>
<keyword evidence="2" id="KW-0238">DNA-binding</keyword>
<dbReference type="GO" id="GO:0005634">
    <property type="term" value="C:nucleus"/>
    <property type="evidence" value="ECO:0007669"/>
    <property type="project" value="UniProtKB-SubCell"/>
</dbReference>
<organism evidence="4">
    <name type="scientific">Trichuris suis</name>
    <name type="common">pig whipworm</name>
    <dbReference type="NCBI Taxonomy" id="68888"/>
    <lineage>
        <taxon>Eukaryota</taxon>
        <taxon>Metazoa</taxon>
        <taxon>Ecdysozoa</taxon>
        <taxon>Nematoda</taxon>
        <taxon>Enoplea</taxon>
        <taxon>Dorylaimia</taxon>
        <taxon>Trichinellida</taxon>
        <taxon>Trichuridae</taxon>
        <taxon>Trichuris</taxon>
    </lineage>
</organism>
<dbReference type="GO" id="GO:0003677">
    <property type="term" value="F:DNA binding"/>
    <property type="evidence" value="ECO:0007669"/>
    <property type="project" value="UniProtKB-KW"/>
</dbReference>
<sequence length="183" mass="21815">MEELLVIRMESQIQKNVPLSLLTIQAKATSLFNTLKQRFADPTHVQMFRTSREWFQLFKRRHNFHNVKVSGETTCADIESSVPFDDEFDRIIADEKYLPEQIFNFDETSLFWKRMPERTYIQQQHKRMPGHRVNKDRVTLLLVGNVAGFKLKPFLINHSGNRRPLRNVNKDRLPVYYRHNKKA</sequence>
<dbReference type="EMBL" id="KL367603">
    <property type="protein sequence ID" value="KFD62050.1"/>
    <property type="molecule type" value="Genomic_DNA"/>
</dbReference>
<dbReference type="Pfam" id="PF03221">
    <property type="entry name" value="HTH_Tnp_Tc5"/>
    <property type="match status" value="1"/>
</dbReference>
<gene>
    <name evidence="4" type="ORF">M514_25769</name>
</gene>
<comment type="subcellular location">
    <subcellularLocation>
        <location evidence="1">Nucleus</location>
    </subcellularLocation>
</comment>
<evidence type="ECO:0000256" key="1">
    <source>
        <dbReference type="ARBA" id="ARBA00004123"/>
    </source>
</evidence>